<dbReference type="InterPro" id="IPR053863">
    <property type="entry name" value="Glyoxy/Ble-like_N"/>
</dbReference>
<dbReference type="SUPFAM" id="SSF54593">
    <property type="entry name" value="Glyoxalase/Bleomycin resistance protein/Dihydroxybiphenyl dioxygenase"/>
    <property type="match status" value="1"/>
</dbReference>
<dbReference type="KEGG" id="nde:NIDE3485"/>
<protein>
    <recommendedName>
        <fullName evidence="1">Glyoxalase/Bleomycin resistance-like N-terminal domain-containing protein</fullName>
    </recommendedName>
</protein>
<dbReference type="InterPro" id="IPR029068">
    <property type="entry name" value="Glyas_Bleomycin-R_OHBP_Dase"/>
</dbReference>
<reference evidence="2 3" key="1">
    <citation type="journal article" date="2010" name="Proc. Natl. Acad. Sci. U.S.A.">
        <title>A Nitrospira metagenome illuminates the physiology and evolution of globally important nitrite-oxidizing bacteria.</title>
        <authorList>
            <person name="Lucker S."/>
            <person name="Wagner M."/>
            <person name="Maixner F."/>
            <person name="Pelletier E."/>
            <person name="Koch H."/>
            <person name="Vacherie B."/>
            <person name="Rattei T."/>
            <person name="Sinninghe Damste J."/>
            <person name="Spieck E."/>
            <person name="Le Paslier D."/>
            <person name="Daims H."/>
        </authorList>
    </citation>
    <scope>NUCLEOTIDE SEQUENCE [LARGE SCALE GENOMIC DNA]</scope>
</reference>
<dbReference type="PANTHER" id="PTHR33993">
    <property type="entry name" value="GLYOXALASE-RELATED"/>
    <property type="match status" value="1"/>
</dbReference>
<sequence>MATRTKKRAVKKSQAAASVVWFEVPADDLDRAKKFYGSLFGWHFAKIPAAIDDYWHIDTGGKDATPDGGLMPRMYPEQSITNYVGVPSVTMAMKKVEKLGGAICKPKTAVHGMGYFAICQDTEGNTFALWEMNERAK</sequence>
<organism evidence="2 3">
    <name type="scientific">Nitrospira defluvii</name>
    <dbReference type="NCBI Taxonomy" id="330214"/>
    <lineage>
        <taxon>Bacteria</taxon>
        <taxon>Pseudomonadati</taxon>
        <taxon>Nitrospirota</taxon>
        <taxon>Nitrospiria</taxon>
        <taxon>Nitrospirales</taxon>
        <taxon>Nitrospiraceae</taxon>
        <taxon>Nitrospira</taxon>
    </lineage>
</organism>
<dbReference type="AlphaFoldDB" id="D8PIT3"/>
<proteinExistence type="predicted"/>
<dbReference type="HOGENOM" id="CLU_127592_3_0_0"/>
<name>D8PIT3_9BACT</name>
<dbReference type="InterPro" id="IPR052164">
    <property type="entry name" value="Anthracycline_SecMetBiosynth"/>
</dbReference>
<dbReference type="PANTHER" id="PTHR33993:SF2">
    <property type="entry name" value="VOC DOMAIN-CONTAINING PROTEIN"/>
    <property type="match status" value="1"/>
</dbReference>
<gene>
    <name evidence="2" type="ORF">NIDE3485</name>
</gene>
<evidence type="ECO:0000259" key="1">
    <source>
        <dbReference type="Pfam" id="PF22677"/>
    </source>
</evidence>
<dbReference type="STRING" id="330214.NIDE3485"/>
<dbReference type="Gene3D" id="3.10.180.10">
    <property type="entry name" value="2,3-Dihydroxybiphenyl 1,2-Dioxygenase, domain 1"/>
    <property type="match status" value="1"/>
</dbReference>
<dbReference type="OrthoDB" id="9792323at2"/>
<dbReference type="Proteomes" id="UP000001660">
    <property type="component" value="Chromosome"/>
</dbReference>
<dbReference type="Pfam" id="PF22677">
    <property type="entry name" value="Ble-like_N"/>
    <property type="match status" value="1"/>
</dbReference>
<dbReference type="CDD" id="cd07247">
    <property type="entry name" value="SgaA_N_like"/>
    <property type="match status" value="1"/>
</dbReference>
<evidence type="ECO:0000313" key="3">
    <source>
        <dbReference type="Proteomes" id="UP000001660"/>
    </source>
</evidence>
<dbReference type="EMBL" id="FP929003">
    <property type="protein sequence ID" value="CBK43170.1"/>
    <property type="molecule type" value="Genomic_DNA"/>
</dbReference>
<evidence type="ECO:0000313" key="2">
    <source>
        <dbReference type="EMBL" id="CBK43170.1"/>
    </source>
</evidence>
<keyword evidence="3" id="KW-1185">Reference proteome</keyword>
<feature type="domain" description="Glyoxalase/Bleomycin resistance-like N-terminal" evidence="1">
    <location>
        <begin position="19"/>
        <end position="48"/>
    </location>
</feature>
<dbReference type="eggNOG" id="COG3324">
    <property type="taxonomic scope" value="Bacteria"/>
</dbReference>
<accession>D8PIT3</accession>